<evidence type="ECO:0000256" key="3">
    <source>
        <dbReference type="ARBA" id="ARBA00022840"/>
    </source>
</evidence>
<accession>A0A0R2FVR7</accession>
<dbReference type="Proteomes" id="UP000051296">
    <property type="component" value="Unassembled WGS sequence"/>
</dbReference>
<dbReference type="GO" id="GO:0005524">
    <property type="term" value="F:ATP binding"/>
    <property type="evidence" value="ECO:0007669"/>
    <property type="project" value="UniProtKB-KW"/>
</dbReference>
<name>A0A0R2FVR7_9LACO</name>
<dbReference type="InParanoid" id="A0A0R2FVR7"/>
<gene>
    <name evidence="5" type="ORF">IV68_GL000995</name>
</gene>
<dbReference type="AlphaFoldDB" id="A0A0R2FVR7"/>
<dbReference type="PANTHER" id="PTHR30258:SF2">
    <property type="entry name" value="COMG OPERON PROTEIN 1"/>
    <property type="match status" value="1"/>
</dbReference>
<dbReference type="PATRIC" id="fig|1123500.6.peg.999"/>
<keyword evidence="3" id="KW-0067">ATP-binding</keyword>
<dbReference type="Gene3D" id="3.40.50.300">
    <property type="entry name" value="P-loop containing nucleotide triphosphate hydrolases"/>
    <property type="match status" value="1"/>
</dbReference>
<dbReference type="InterPro" id="IPR001482">
    <property type="entry name" value="T2SS/T4SS_dom"/>
</dbReference>
<dbReference type="EMBL" id="JQAX01000003">
    <property type="protein sequence ID" value="KRN31739.1"/>
    <property type="molecule type" value="Genomic_DNA"/>
</dbReference>
<protein>
    <recommendedName>
        <fullName evidence="4">Bacterial type II secretion system protein E domain-containing protein</fullName>
    </recommendedName>
</protein>
<proteinExistence type="inferred from homology"/>
<dbReference type="STRING" id="1123500.GCA_000420365_01002"/>
<dbReference type="InterPro" id="IPR027417">
    <property type="entry name" value="P-loop_NTPase"/>
</dbReference>
<comment type="caution">
    <text evidence="5">The sequence shown here is derived from an EMBL/GenBank/DDBJ whole genome shotgun (WGS) entry which is preliminary data.</text>
</comment>
<reference evidence="5 6" key="1">
    <citation type="journal article" date="2015" name="Genome Announc.">
        <title>Expanding the biotechnology potential of lactobacilli through comparative genomics of 213 strains and associated genera.</title>
        <authorList>
            <person name="Sun Z."/>
            <person name="Harris H.M."/>
            <person name="McCann A."/>
            <person name="Guo C."/>
            <person name="Argimon S."/>
            <person name="Zhang W."/>
            <person name="Yang X."/>
            <person name="Jeffery I.B."/>
            <person name="Cooney J.C."/>
            <person name="Kagawa T.F."/>
            <person name="Liu W."/>
            <person name="Song Y."/>
            <person name="Salvetti E."/>
            <person name="Wrobel A."/>
            <person name="Rasinkangas P."/>
            <person name="Parkhill J."/>
            <person name="Rea M.C."/>
            <person name="O'Sullivan O."/>
            <person name="Ritari J."/>
            <person name="Douillard F.P."/>
            <person name="Paul Ross R."/>
            <person name="Yang R."/>
            <person name="Briner A.E."/>
            <person name="Felis G.E."/>
            <person name="de Vos W.M."/>
            <person name="Barrangou R."/>
            <person name="Klaenhammer T.R."/>
            <person name="Caufield P.W."/>
            <person name="Cui Y."/>
            <person name="Zhang H."/>
            <person name="O'Toole P.W."/>
        </authorList>
    </citation>
    <scope>NUCLEOTIDE SEQUENCE [LARGE SCALE GENOMIC DNA]</scope>
    <source>
        <strain evidence="5 6">DSM 20190</strain>
    </source>
</reference>
<evidence type="ECO:0000313" key="5">
    <source>
        <dbReference type="EMBL" id="KRN31739.1"/>
    </source>
</evidence>
<evidence type="ECO:0000256" key="2">
    <source>
        <dbReference type="ARBA" id="ARBA00022741"/>
    </source>
</evidence>
<feature type="domain" description="Bacterial type II secretion system protein E" evidence="4">
    <location>
        <begin position="10"/>
        <end position="110"/>
    </location>
</feature>
<dbReference type="PANTHER" id="PTHR30258">
    <property type="entry name" value="TYPE II SECRETION SYSTEM PROTEIN GSPE-RELATED"/>
    <property type="match status" value="1"/>
</dbReference>
<sequence>MHYLAHTYLKNRLIVTIEDPVEIVQPNLLQLQVNHQLGMDYTALIELALRHHPEVLMIGEIRNEATALASIKAALSGHLVLATIHIQSVDSIFARLKTLGVPYQLAQTALTQGFYLSGNPVIKHITSLKPIE</sequence>
<comment type="similarity">
    <text evidence="1">Belongs to the GSP E family.</text>
</comment>
<keyword evidence="2" id="KW-0547">Nucleotide-binding</keyword>
<dbReference type="GO" id="GO:0016887">
    <property type="term" value="F:ATP hydrolysis activity"/>
    <property type="evidence" value="ECO:0007669"/>
    <property type="project" value="TreeGrafter"/>
</dbReference>
<evidence type="ECO:0000313" key="6">
    <source>
        <dbReference type="Proteomes" id="UP000051296"/>
    </source>
</evidence>
<dbReference type="Pfam" id="PF00437">
    <property type="entry name" value="T2SSE"/>
    <property type="match status" value="1"/>
</dbReference>
<evidence type="ECO:0000259" key="4">
    <source>
        <dbReference type="Pfam" id="PF00437"/>
    </source>
</evidence>
<evidence type="ECO:0000256" key="1">
    <source>
        <dbReference type="ARBA" id="ARBA00006611"/>
    </source>
</evidence>
<dbReference type="eggNOG" id="COG2804">
    <property type="taxonomic scope" value="Bacteria"/>
</dbReference>
<organism evidence="5 6">
    <name type="scientific">Weissella halotolerans DSM 20190</name>
    <dbReference type="NCBI Taxonomy" id="1123500"/>
    <lineage>
        <taxon>Bacteria</taxon>
        <taxon>Bacillati</taxon>
        <taxon>Bacillota</taxon>
        <taxon>Bacilli</taxon>
        <taxon>Lactobacillales</taxon>
        <taxon>Lactobacillaceae</taxon>
        <taxon>Weissella</taxon>
    </lineage>
</organism>
<keyword evidence="6" id="KW-1185">Reference proteome</keyword>
<dbReference type="GO" id="GO:0005886">
    <property type="term" value="C:plasma membrane"/>
    <property type="evidence" value="ECO:0007669"/>
    <property type="project" value="TreeGrafter"/>
</dbReference>
<dbReference type="SUPFAM" id="SSF52540">
    <property type="entry name" value="P-loop containing nucleoside triphosphate hydrolases"/>
    <property type="match status" value="1"/>
</dbReference>